<protein>
    <submittedName>
        <fullName evidence="2">Uncharacterized protein</fullName>
    </submittedName>
</protein>
<feature type="region of interest" description="Disordered" evidence="1">
    <location>
        <begin position="63"/>
        <end position="84"/>
    </location>
</feature>
<gene>
    <name evidence="2" type="ORF">K0M31_007100</name>
</gene>
<name>A0AA40KKX6_9HYME</name>
<organism evidence="2 3">
    <name type="scientific">Melipona bicolor</name>
    <dbReference type="NCBI Taxonomy" id="60889"/>
    <lineage>
        <taxon>Eukaryota</taxon>
        <taxon>Metazoa</taxon>
        <taxon>Ecdysozoa</taxon>
        <taxon>Arthropoda</taxon>
        <taxon>Hexapoda</taxon>
        <taxon>Insecta</taxon>
        <taxon>Pterygota</taxon>
        <taxon>Neoptera</taxon>
        <taxon>Endopterygota</taxon>
        <taxon>Hymenoptera</taxon>
        <taxon>Apocrita</taxon>
        <taxon>Aculeata</taxon>
        <taxon>Apoidea</taxon>
        <taxon>Anthophila</taxon>
        <taxon>Apidae</taxon>
        <taxon>Melipona</taxon>
    </lineage>
</organism>
<comment type="caution">
    <text evidence="2">The sequence shown here is derived from an EMBL/GenBank/DDBJ whole genome shotgun (WGS) entry which is preliminary data.</text>
</comment>
<evidence type="ECO:0000313" key="2">
    <source>
        <dbReference type="EMBL" id="KAK1124076.1"/>
    </source>
</evidence>
<dbReference type="Proteomes" id="UP001177670">
    <property type="component" value="Unassembled WGS sequence"/>
</dbReference>
<keyword evidence="3" id="KW-1185">Reference proteome</keyword>
<evidence type="ECO:0000256" key="1">
    <source>
        <dbReference type="SAM" id="MobiDB-lite"/>
    </source>
</evidence>
<proteinExistence type="predicted"/>
<dbReference type="AlphaFoldDB" id="A0AA40KKX6"/>
<sequence length="211" mass="24452">MAHGQKTTEYVLYPITTRRSSSLSNLKPIKTTNTGMENEPNIPTQNRFSIFAECLLHDTDHTNTTKENNELHVHPENSPASHKTSTNLLSWTVMWLDEGRGKCRATCPYMSKRIVIPGSLWMMQSWFAKVPYATTQAEGGRWRKNGTLANNRFDAKYVNEKLKVMFQKIADFNDLPRKKEVPLTKHYNTQILTKQTNYLPRHFVYSQKQTN</sequence>
<accession>A0AA40KKX6</accession>
<evidence type="ECO:0000313" key="3">
    <source>
        <dbReference type="Proteomes" id="UP001177670"/>
    </source>
</evidence>
<feature type="compositionally biased region" description="Basic and acidic residues" evidence="1">
    <location>
        <begin position="63"/>
        <end position="75"/>
    </location>
</feature>
<reference evidence="2" key="1">
    <citation type="submission" date="2021-10" db="EMBL/GenBank/DDBJ databases">
        <title>Melipona bicolor Genome sequencing and assembly.</title>
        <authorList>
            <person name="Araujo N.S."/>
            <person name="Arias M.C."/>
        </authorList>
    </citation>
    <scope>NUCLEOTIDE SEQUENCE</scope>
    <source>
        <strain evidence="2">USP_2M_L1-L4_2017</strain>
        <tissue evidence="2">Whole body</tissue>
    </source>
</reference>
<dbReference type="EMBL" id="JAHYIQ010000019">
    <property type="protein sequence ID" value="KAK1124076.1"/>
    <property type="molecule type" value="Genomic_DNA"/>
</dbReference>